<reference evidence="2" key="4">
    <citation type="submission" date="2019-03" db="UniProtKB">
        <authorList>
            <consortium name="EnsemblPlants"/>
        </authorList>
    </citation>
    <scope>IDENTIFICATION</scope>
</reference>
<dbReference type="Proteomes" id="UP000015105">
    <property type="component" value="Chromosome 4D"/>
</dbReference>
<name>A0A453HPJ1_AEGTS</name>
<reference evidence="2" key="3">
    <citation type="journal article" date="2017" name="Nature">
        <title>Genome sequence of the progenitor of the wheat D genome Aegilops tauschii.</title>
        <authorList>
            <person name="Luo M.C."/>
            <person name="Gu Y.Q."/>
            <person name="Puiu D."/>
            <person name="Wang H."/>
            <person name="Twardziok S.O."/>
            <person name="Deal K.R."/>
            <person name="Huo N."/>
            <person name="Zhu T."/>
            <person name="Wang L."/>
            <person name="Wang Y."/>
            <person name="McGuire P.E."/>
            <person name="Liu S."/>
            <person name="Long H."/>
            <person name="Ramasamy R.K."/>
            <person name="Rodriguez J.C."/>
            <person name="Van S.L."/>
            <person name="Yuan L."/>
            <person name="Wang Z."/>
            <person name="Xia Z."/>
            <person name="Xiao L."/>
            <person name="Anderson O.D."/>
            <person name="Ouyang S."/>
            <person name="Liang Y."/>
            <person name="Zimin A.V."/>
            <person name="Pertea G."/>
            <person name="Qi P."/>
            <person name="Bennetzen J.L."/>
            <person name="Dai X."/>
            <person name="Dawson M.W."/>
            <person name="Muller H.G."/>
            <person name="Kugler K."/>
            <person name="Rivarola-Duarte L."/>
            <person name="Spannagl M."/>
            <person name="Mayer K.F.X."/>
            <person name="Lu F.H."/>
            <person name="Bevan M.W."/>
            <person name="Leroy P."/>
            <person name="Li P."/>
            <person name="You F.M."/>
            <person name="Sun Q."/>
            <person name="Liu Z."/>
            <person name="Lyons E."/>
            <person name="Wicker T."/>
            <person name="Salzberg S.L."/>
            <person name="Devos K.M."/>
            <person name="Dvorak J."/>
        </authorList>
    </citation>
    <scope>NUCLEOTIDE SEQUENCE [LARGE SCALE GENOMIC DNA]</scope>
    <source>
        <strain evidence="2">cv. AL8/78</strain>
    </source>
</reference>
<evidence type="ECO:0000313" key="3">
    <source>
        <dbReference type="Proteomes" id="UP000015105"/>
    </source>
</evidence>
<reference evidence="3" key="2">
    <citation type="journal article" date="2017" name="Nat. Plants">
        <title>The Aegilops tauschii genome reveals multiple impacts of transposons.</title>
        <authorList>
            <person name="Zhao G."/>
            <person name="Zou C."/>
            <person name="Li K."/>
            <person name="Wang K."/>
            <person name="Li T."/>
            <person name="Gao L."/>
            <person name="Zhang X."/>
            <person name="Wang H."/>
            <person name="Yang Z."/>
            <person name="Liu X."/>
            <person name="Jiang W."/>
            <person name="Mao L."/>
            <person name="Kong X."/>
            <person name="Jiao Y."/>
            <person name="Jia J."/>
        </authorList>
    </citation>
    <scope>NUCLEOTIDE SEQUENCE [LARGE SCALE GENOMIC DNA]</scope>
    <source>
        <strain evidence="3">cv. AL8/78</strain>
    </source>
</reference>
<sequence length="49" mass="5778">WHHKHGSKFGYLLVHHSHHAIPLHYFLTILVCFLATDCFVSQRLAVRHC</sequence>
<feature type="transmembrane region" description="Helical" evidence="1">
    <location>
        <begin position="20"/>
        <end position="40"/>
    </location>
</feature>
<evidence type="ECO:0000256" key="1">
    <source>
        <dbReference type="SAM" id="Phobius"/>
    </source>
</evidence>
<reference evidence="2" key="5">
    <citation type="journal article" date="2021" name="G3 (Bethesda)">
        <title>Aegilops tauschii genome assembly Aet v5.0 features greater sequence contiguity and improved annotation.</title>
        <authorList>
            <person name="Wang L."/>
            <person name="Zhu T."/>
            <person name="Rodriguez J.C."/>
            <person name="Deal K.R."/>
            <person name="Dubcovsky J."/>
            <person name="McGuire P.E."/>
            <person name="Lux T."/>
            <person name="Spannagl M."/>
            <person name="Mayer K.F.X."/>
            <person name="Baldrich P."/>
            <person name="Meyers B.C."/>
            <person name="Huo N."/>
            <person name="Gu Y.Q."/>
            <person name="Zhou H."/>
            <person name="Devos K.M."/>
            <person name="Bennetzen J.L."/>
            <person name="Unver T."/>
            <person name="Budak H."/>
            <person name="Gulick P.J."/>
            <person name="Galiba G."/>
            <person name="Kalapos B."/>
            <person name="Nelson D.R."/>
            <person name="Li P."/>
            <person name="You F.M."/>
            <person name="Luo M.C."/>
            <person name="Dvorak J."/>
        </authorList>
    </citation>
    <scope>NUCLEOTIDE SEQUENCE [LARGE SCALE GENOMIC DNA]</scope>
    <source>
        <strain evidence="2">cv. AL8/78</strain>
    </source>
</reference>
<keyword evidence="1" id="KW-0472">Membrane</keyword>
<keyword evidence="3" id="KW-1185">Reference proteome</keyword>
<organism evidence="2 3">
    <name type="scientific">Aegilops tauschii subsp. strangulata</name>
    <name type="common">Goatgrass</name>
    <dbReference type="NCBI Taxonomy" id="200361"/>
    <lineage>
        <taxon>Eukaryota</taxon>
        <taxon>Viridiplantae</taxon>
        <taxon>Streptophyta</taxon>
        <taxon>Embryophyta</taxon>
        <taxon>Tracheophyta</taxon>
        <taxon>Spermatophyta</taxon>
        <taxon>Magnoliopsida</taxon>
        <taxon>Liliopsida</taxon>
        <taxon>Poales</taxon>
        <taxon>Poaceae</taxon>
        <taxon>BOP clade</taxon>
        <taxon>Pooideae</taxon>
        <taxon>Triticodae</taxon>
        <taxon>Triticeae</taxon>
        <taxon>Triticinae</taxon>
        <taxon>Aegilops</taxon>
    </lineage>
</organism>
<reference evidence="3" key="1">
    <citation type="journal article" date="2014" name="Science">
        <title>Ancient hybridizations among the ancestral genomes of bread wheat.</title>
        <authorList>
            <consortium name="International Wheat Genome Sequencing Consortium,"/>
            <person name="Marcussen T."/>
            <person name="Sandve S.R."/>
            <person name="Heier L."/>
            <person name="Spannagl M."/>
            <person name="Pfeifer M."/>
            <person name="Jakobsen K.S."/>
            <person name="Wulff B.B."/>
            <person name="Steuernagel B."/>
            <person name="Mayer K.F."/>
            <person name="Olsen O.A."/>
        </authorList>
    </citation>
    <scope>NUCLEOTIDE SEQUENCE [LARGE SCALE GENOMIC DNA]</scope>
    <source>
        <strain evidence="3">cv. AL8/78</strain>
    </source>
</reference>
<accession>A0A453HPJ1</accession>
<evidence type="ECO:0000313" key="2">
    <source>
        <dbReference type="EnsemblPlants" id="AET4Gv20262400.7"/>
    </source>
</evidence>
<dbReference type="AlphaFoldDB" id="A0A453HPJ1"/>
<protein>
    <submittedName>
        <fullName evidence="2">Uncharacterized protein</fullName>
    </submittedName>
</protein>
<proteinExistence type="predicted"/>
<dbReference type="Gramene" id="AET4Gv20262400.7">
    <property type="protein sequence ID" value="AET4Gv20262400.7"/>
    <property type="gene ID" value="AET4Gv20262400"/>
</dbReference>
<keyword evidence="1" id="KW-0812">Transmembrane</keyword>
<keyword evidence="1" id="KW-1133">Transmembrane helix</keyword>
<dbReference type="EnsemblPlants" id="AET4Gv20262400.7">
    <property type="protein sequence ID" value="AET4Gv20262400.7"/>
    <property type="gene ID" value="AET4Gv20262400"/>
</dbReference>